<organism evidence="1 2">
    <name type="scientific">Candidula unifasciata</name>
    <dbReference type="NCBI Taxonomy" id="100452"/>
    <lineage>
        <taxon>Eukaryota</taxon>
        <taxon>Metazoa</taxon>
        <taxon>Spiralia</taxon>
        <taxon>Lophotrochozoa</taxon>
        <taxon>Mollusca</taxon>
        <taxon>Gastropoda</taxon>
        <taxon>Heterobranchia</taxon>
        <taxon>Euthyneura</taxon>
        <taxon>Panpulmonata</taxon>
        <taxon>Eupulmonata</taxon>
        <taxon>Stylommatophora</taxon>
        <taxon>Helicina</taxon>
        <taxon>Helicoidea</taxon>
        <taxon>Geomitridae</taxon>
        <taxon>Candidula</taxon>
    </lineage>
</organism>
<dbReference type="Proteomes" id="UP000678393">
    <property type="component" value="Unassembled WGS sequence"/>
</dbReference>
<name>A0A8S4AE42_9EUPU</name>
<keyword evidence="2" id="KW-1185">Reference proteome</keyword>
<feature type="non-terminal residue" evidence="1">
    <location>
        <position position="296"/>
    </location>
</feature>
<dbReference type="AlphaFoldDB" id="A0A8S4AE42"/>
<dbReference type="OrthoDB" id="6043430at2759"/>
<reference evidence="1" key="1">
    <citation type="submission" date="2021-04" db="EMBL/GenBank/DDBJ databases">
        <authorList>
            <consortium name="Molecular Ecology Group"/>
        </authorList>
    </citation>
    <scope>NUCLEOTIDE SEQUENCE</scope>
</reference>
<feature type="non-terminal residue" evidence="1">
    <location>
        <position position="1"/>
    </location>
</feature>
<proteinExistence type="predicted"/>
<protein>
    <submittedName>
        <fullName evidence="1">Uncharacterized protein</fullName>
    </submittedName>
</protein>
<accession>A0A8S4AE42</accession>
<sequence>LMTFTAVTNGQTQTMCQQAWQRSATACAQNASLSFNNLRYFTTNGTEGSAPTEGIAAFKARACVLRPQVDTCGQALTQRLYNSTICVTQVDRQTIVSQSHALFGAFYDSCSHSCRYQLEKEIRQCFNYVNLSPSQLSDIALARTAAIGDTGDQVHQFCLNRDALAQCIRQKALACPDSARVLAELGIELGSFESGTEVLCRNQGVYLSGLQCFRNPVPEVRMCFQSLDSNMQGLLMVAPQPTADHLSLLQFCNIRLEHVDCEMRAWARHQYQTCARGVTGMRTELECELIPKQCMN</sequence>
<dbReference type="EMBL" id="CAJHNH020008514">
    <property type="protein sequence ID" value="CAG5136301.1"/>
    <property type="molecule type" value="Genomic_DNA"/>
</dbReference>
<evidence type="ECO:0000313" key="1">
    <source>
        <dbReference type="EMBL" id="CAG5136301.1"/>
    </source>
</evidence>
<gene>
    <name evidence="1" type="ORF">CUNI_LOCUS21859</name>
</gene>
<evidence type="ECO:0000313" key="2">
    <source>
        <dbReference type="Proteomes" id="UP000678393"/>
    </source>
</evidence>
<comment type="caution">
    <text evidence="1">The sequence shown here is derived from an EMBL/GenBank/DDBJ whole genome shotgun (WGS) entry which is preliminary data.</text>
</comment>